<comment type="subunit">
    <text evidence="5">Heterotetramer; composed of 2 small (MOCS2A) and 2 large (MOCS2B) subunits.</text>
</comment>
<dbReference type="InterPro" id="IPR016155">
    <property type="entry name" value="Mopterin_synth/thiamin_S_b"/>
</dbReference>
<dbReference type="GO" id="GO:0000166">
    <property type="term" value="F:nucleotide binding"/>
    <property type="evidence" value="ECO:0007669"/>
    <property type="project" value="UniProtKB-KW"/>
</dbReference>
<comment type="subcellular location">
    <subcellularLocation>
        <location evidence="5">Cytoplasm</location>
    </subcellularLocation>
</comment>
<dbReference type="InterPro" id="IPR028887">
    <property type="entry name" value="MOCS2A_euk"/>
</dbReference>
<dbReference type="GO" id="GO:0030366">
    <property type="term" value="F:molybdopterin synthase activity"/>
    <property type="evidence" value="ECO:0007669"/>
    <property type="project" value="UniProtKB-UniRule"/>
</dbReference>
<dbReference type="EMBL" id="JAQIZZ010000007">
    <property type="protein sequence ID" value="KAJ5531953.1"/>
    <property type="molecule type" value="Genomic_DNA"/>
</dbReference>
<dbReference type="Gene3D" id="3.10.20.30">
    <property type="match status" value="1"/>
</dbReference>
<gene>
    <name evidence="5" type="primary">cnxG</name>
    <name evidence="7" type="ORF">N7494_008505</name>
</gene>
<evidence type="ECO:0000256" key="2">
    <source>
        <dbReference type="ARBA" id="ARBA00022553"/>
    </source>
</evidence>
<dbReference type="Proteomes" id="UP001220324">
    <property type="component" value="Unassembled WGS sequence"/>
</dbReference>
<comment type="pathway">
    <text evidence="5">Cofactor biosynthesis; molybdopterin biosynthesis.</text>
</comment>
<comment type="similarity">
    <text evidence="5">Belongs to the MoaD family. MOCS2A subfamily.</text>
</comment>
<dbReference type="Pfam" id="PF02597">
    <property type="entry name" value="ThiS"/>
    <property type="match status" value="1"/>
</dbReference>
<keyword evidence="3 5" id="KW-0547">Nucleotide-binding</keyword>
<sequence length="124" mass="13109">MTGPANNPRTGIGRQTPTSSSSHNLHSKAMATHSSNPVSQGTFTIHYFATASQFTTKNTECLPAPLPLAQLSPLLEERYPGIREKVLVSCGVSLDGEYVDVEEDAQTIIQAGSEVAIIPPVSSG</sequence>
<evidence type="ECO:0000313" key="7">
    <source>
        <dbReference type="EMBL" id="KAJ5531953.1"/>
    </source>
</evidence>
<accession>A0AAD6CN58</accession>
<keyword evidence="1 5" id="KW-0963">Cytoplasm</keyword>
<dbReference type="SUPFAM" id="SSF54285">
    <property type="entry name" value="MoaD/ThiS"/>
    <property type="match status" value="1"/>
</dbReference>
<dbReference type="PANTHER" id="PTHR33359">
    <property type="entry name" value="MOLYBDOPTERIN SYNTHASE SULFUR CARRIER SUBUNIT"/>
    <property type="match status" value="1"/>
</dbReference>
<evidence type="ECO:0000256" key="4">
    <source>
        <dbReference type="ARBA" id="ARBA00023150"/>
    </source>
</evidence>
<organism evidence="7 8">
    <name type="scientific">Penicillium frequentans</name>
    <dbReference type="NCBI Taxonomy" id="3151616"/>
    <lineage>
        <taxon>Eukaryota</taxon>
        <taxon>Fungi</taxon>
        <taxon>Dikarya</taxon>
        <taxon>Ascomycota</taxon>
        <taxon>Pezizomycotina</taxon>
        <taxon>Eurotiomycetes</taxon>
        <taxon>Eurotiomycetidae</taxon>
        <taxon>Eurotiales</taxon>
        <taxon>Aspergillaceae</taxon>
        <taxon>Penicillium</taxon>
    </lineage>
</organism>
<keyword evidence="8" id="KW-1185">Reference proteome</keyword>
<dbReference type="AlphaFoldDB" id="A0AAD6CN58"/>
<dbReference type="HAMAP" id="MF_03051">
    <property type="entry name" value="MOCS2A"/>
    <property type="match status" value="1"/>
</dbReference>
<comment type="PTM">
    <text evidence="5">C-terminal thiocarboxylation occurs in 2 steps, it is first acyl-adenylated (-COAMP) via the hesA/moeB/thiF part of UBA4, then thiocarboxylated (-COSH) via the rhodanese domain of UBA4.</text>
</comment>
<reference evidence="7 8" key="1">
    <citation type="journal article" date="2023" name="IMA Fungus">
        <title>Comparative genomic study of the Penicillium genus elucidates a diverse pangenome and 15 lateral gene transfer events.</title>
        <authorList>
            <person name="Petersen C."/>
            <person name="Sorensen T."/>
            <person name="Nielsen M.R."/>
            <person name="Sondergaard T.E."/>
            <person name="Sorensen J.L."/>
            <person name="Fitzpatrick D.A."/>
            <person name="Frisvad J.C."/>
            <person name="Nielsen K.L."/>
        </authorList>
    </citation>
    <scope>NUCLEOTIDE SEQUENCE [LARGE SCALE GENOMIC DNA]</scope>
    <source>
        <strain evidence="7 8">IBT 35679</strain>
    </source>
</reference>
<feature type="modified residue" description="1-thioglycine; alternate" evidence="5">
    <location>
        <position position="124"/>
    </location>
</feature>
<evidence type="ECO:0000313" key="8">
    <source>
        <dbReference type="Proteomes" id="UP001220324"/>
    </source>
</evidence>
<evidence type="ECO:0000256" key="5">
    <source>
        <dbReference type="HAMAP-Rule" id="MF_03051"/>
    </source>
</evidence>
<dbReference type="GO" id="GO:1990133">
    <property type="term" value="C:molybdopterin adenylyltransferase complex"/>
    <property type="evidence" value="ECO:0007669"/>
    <property type="project" value="TreeGrafter"/>
</dbReference>
<dbReference type="GO" id="GO:0006777">
    <property type="term" value="P:Mo-molybdopterin cofactor biosynthetic process"/>
    <property type="evidence" value="ECO:0007669"/>
    <property type="project" value="UniProtKB-UniRule"/>
</dbReference>
<dbReference type="InterPro" id="IPR003749">
    <property type="entry name" value="ThiS/MoaD-like"/>
</dbReference>
<dbReference type="PANTHER" id="PTHR33359:SF1">
    <property type="entry name" value="MOLYBDOPTERIN SYNTHASE SULFUR CARRIER SUBUNIT"/>
    <property type="match status" value="1"/>
</dbReference>
<dbReference type="InterPro" id="IPR012675">
    <property type="entry name" value="Beta-grasp_dom_sf"/>
</dbReference>
<dbReference type="CDD" id="cd00754">
    <property type="entry name" value="Ubl_MoaD"/>
    <property type="match status" value="1"/>
</dbReference>
<keyword evidence="4 5" id="KW-0501">Molybdenum cofactor biosynthesis</keyword>
<comment type="function">
    <text evidence="5">Acts as a sulfur carrier required for molybdopterin biosynthesis. Component of the molybdopterin synthase complex that catalyzes the conversion of precursor Z into molybdopterin by mediating the incorporation of 2 sulfur atoms into precursor Z to generate a dithiolene group. In the complex, serves as sulfur donor by being thiocarboxylated (-COSH) at its C-terminus by UBA4. After interaction with MOCS2B, the sulfur is then transferred to precursor Z to form molybdopterin.</text>
</comment>
<comment type="caution">
    <text evidence="7">The sequence shown here is derived from an EMBL/GenBank/DDBJ whole genome shotgun (WGS) entry which is preliminary data.</text>
</comment>
<evidence type="ECO:0000256" key="1">
    <source>
        <dbReference type="ARBA" id="ARBA00022490"/>
    </source>
</evidence>
<dbReference type="GO" id="GO:1990140">
    <property type="term" value="C:molybdopterin synthase complex"/>
    <property type="evidence" value="ECO:0007669"/>
    <property type="project" value="UniProtKB-UniRule"/>
</dbReference>
<keyword evidence="2 5" id="KW-0597">Phosphoprotein</keyword>
<proteinExistence type="inferred from homology"/>
<protein>
    <recommendedName>
        <fullName evidence="5">Molybdopterin synthase sulfur carrier subunit</fullName>
    </recommendedName>
    <alternativeName>
        <fullName evidence="5">Common component for nitrate reductase and xanthine dehydrogenase protein G</fullName>
    </alternativeName>
    <alternativeName>
        <fullName evidence="5">Molybdenum cofactor synthesis protein 2 small subunit</fullName>
    </alternativeName>
    <alternativeName>
        <fullName evidence="5">Molybdenum cofactor synthesis protein 2A</fullName>
    </alternativeName>
    <alternativeName>
        <fullName evidence="5">Sulfur carrier protein MOCS2A</fullName>
        <shortName evidence="5">MOCS2A</shortName>
    </alternativeName>
</protein>
<dbReference type="InterPro" id="IPR044672">
    <property type="entry name" value="MOCS2A"/>
</dbReference>
<feature type="compositionally biased region" description="Polar residues" evidence="6">
    <location>
        <begin position="1"/>
        <end position="24"/>
    </location>
</feature>
<evidence type="ECO:0000256" key="6">
    <source>
        <dbReference type="SAM" id="MobiDB-lite"/>
    </source>
</evidence>
<feature type="region of interest" description="Disordered" evidence="6">
    <location>
        <begin position="1"/>
        <end position="37"/>
    </location>
</feature>
<evidence type="ECO:0000256" key="3">
    <source>
        <dbReference type="ARBA" id="ARBA00022741"/>
    </source>
</evidence>
<feature type="modified residue" description="Glycyl adenylate; alternate" evidence="5">
    <location>
        <position position="124"/>
    </location>
</feature>
<name>A0AAD6CN58_9EURO</name>